<accession>A0A0E9WNR5</accession>
<reference evidence="2" key="2">
    <citation type="journal article" date="2015" name="Fish Shellfish Immunol.">
        <title>Early steps in the European eel (Anguilla anguilla)-Vibrio vulnificus interaction in the gills: Role of the RtxA13 toxin.</title>
        <authorList>
            <person name="Callol A."/>
            <person name="Pajuelo D."/>
            <person name="Ebbesson L."/>
            <person name="Teles M."/>
            <person name="MacKenzie S."/>
            <person name="Amaro C."/>
        </authorList>
    </citation>
    <scope>NUCLEOTIDE SEQUENCE</scope>
</reference>
<evidence type="ECO:0000256" key="1">
    <source>
        <dbReference type="SAM" id="Phobius"/>
    </source>
</evidence>
<protein>
    <submittedName>
        <fullName evidence="2">Uncharacterized protein</fullName>
    </submittedName>
</protein>
<keyword evidence="1" id="KW-0812">Transmembrane</keyword>
<keyword evidence="1" id="KW-1133">Transmembrane helix</keyword>
<evidence type="ECO:0000313" key="2">
    <source>
        <dbReference type="EMBL" id="JAH91997.1"/>
    </source>
</evidence>
<sequence>MHVAPFWLQEGEQSTQHSLSRLQSLSSTHYITMLGTATGFYSSEEMGGNVSGEGTQYSSVIQFWPNVILFSTTALITLLPLTTQPVKRLHMLEL</sequence>
<keyword evidence="1" id="KW-0472">Membrane</keyword>
<proteinExistence type="predicted"/>
<feature type="transmembrane region" description="Helical" evidence="1">
    <location>
        <begin position="63"/>
        <end position="81"/>
    </location>
</feature>
<reference evidence="2" key="1">
    <citation type="submission" date="2014-11" db="EMBL/GenBank/DDBJ databases">
        <authorList>
            <person name="Amaro Gonzalez C."/>
        </authorList>
    </citation>
    <scope>NUCLEOTIDE SEQUENCE</scope>
</reference>
<dbReference type="EMBL" id="GBXM01016580">
    <property type="protein sequence ID" value="JAH91997.1"/>
    <property type="molecule type" value="Transcribed_RNA"/>
</dbReference>
<dbReference type="AlphaFoldDB" id="A0A0E9WNR5"/>
<name>A0A0E9WNR5_ANGAN</name>
<organism evidence="2">
    <name type="scientific">Anguilla anguilla</name>
    <name type="common">European freshwater eel</name>
    <name type="synonym">Muraena anguilla</name>
    <dbReference type="NCBI Taxonomy" id="7936"/>
    <lineage>
        <taxon>Eukaryota</taxon>
        <taxon>Metazoa</taxon>
        <taxon>Chordata</taxon>
        <taxon>Craniata</taxon>
        <taxon>Vertebrata</taxon>
        <taxon>Euteleostomi</taxon>
        <taxon>Actinopterygii</taxon>
        <taxon>Neopterygii</taxon>
        <taxon>Teleostei</taxon>
        <taxon>Anguilliformes</taxon>
        <taxon>Anguillidae</taxon>
        <taxon>Anguilla</taxon>
    </lineage>
</organism>